<sequence>MRRIKGITVYLHQKTQTEMNPFGEPMYETKRIPVADVLVAPVSTEERVNALNLTGKRAVYQLAIPKGDRHEWEDQTVEFFDKQWRVIGEVLEGIEELIPLRWNKKVMVERLNE</sequence>
<organism evidence="1">
    <name type="scientific">Dolosigranulum savutiense</name>
    <dbReference type="NCBI Taxonomy" id="3110288"/>
    <lineage>
        <taxon>Bacteria</taxon>
        <taxon>Bacillati</taxon>
        <taxon>Bacillota</taxon>
        <taxon>Bacilli</taxon>
        <taxon>Lactobacillales</taxon>
        <taxon>Carnobacteriaceae</taxon>
        <taxon>Dolosigranulum</taxon>
    </lineage>
</organism>
<proteinExistence type="predicted"/>
<dbReference type="EMBL" id="CP142434">
    <property type="protein sequence ID" value="XBC48498.1"/>
    <property type="molecule type" value="Genomic_DNA"/>
</dbReference>
<dbReference type="AlphaFoldDB" id="A0AB74TUK3"/>
<accession>A0AB74TUK3</accession>
<protein>
    <recommendedName>
        <fullName evidence="2">Phage protein</fullName>
    </recommendedName>
</protein>
<evidence type="ECO:0000313" key="1">
    <source>
        <dbReference type="EMBL" id="XBC48498.1"/>
    </source>
</evidence>
<gene>
    <name evidence="1" type="ORF">VUQ09_03650</name>
</gene>
<reference evidence="1" key="1">
    <citation type="submission" date="2023-12" db="EMBL/GenBank/DDBJ databases">
        <title>Dolosigranulum savutii sp. nov. isolated from human upper respiratory samples collected in Botswana.</title>
        <authorList>
            <person name="Kelly M.S."/>
        </authorList>
    </citation>
    <scope>NUCLEOTIDE SEQUENCE</scope>
    <source>
        <strain evidence="1">MSK312</strain>
    </source>
</reference>
<name>A0AB74TUK3_9LACT</name>
<evidence type="ECO:0008006" key="2">
    <source>
        <dbReference type="Google" id="ProtNLM"/>
    </source>
</evidence>